<sequence>MAAEPSNAEIQSAMADILKEGELSKLTSRIVRSKLEDKFGVSFLGRKKEIDKMLMEMIENQEKSTEDEKEQENGTSEMNGTKKKRVTRKMMSHQRNPIKFDSGADDDAHDVNDAELARKLHENEERSPCKKANNSKEVSGKKKASKSKETQRKQRRKERAKPIMGLYSEWTFAFFAQRFGKLMVLSAALAEVVGEEKMSRSDVVKKMWEVIRERKLEVERGYKHLE</sequence>
<dbReference type="EMBL" id="MU825906">
    <property type="protein sequence ID" value="KAJ7383118.1"/>
    <property type="molecule type" value="Genomic_DNA"/>
</dbReference>
<name>A0A9W9ZJY9_9CNID</name>
<feature type="compositionally biased region" description="Basic residues" evidence="1">
    <location>
        <begin position="81"/>
        <end position="92"/>
    </location>
</feature>
<accession>A0A9W9ZJY9</accession>
<dbReference type="OrthoDB" id="10251073at2759"/>
<dbReference type="Gene3D" id="1.10.245.10">
    <property type="entry name" value="SWIB/MDM2 domain"/>
    <property type="match status" value="1"/>
</dbReference>
<proteinExistence type="predicted"/>
<feature type="compositionally biased region" description="Basic and acidic residues" evidence="1">
    <location>
        <begin position="109"/>
        <end position="128"/>
    </location>
</feature>
<dbReference type="PROSITE" id="PS51998">
    <property type="entry name" value="DEK_C"/>
    <property type="match status" value="1"/>
</dbReference>
<dbReference type="SUPFAM" id="SSF47592">
    <property type="entry name" value="SWIB/MDM2 domain"/>
    <property type="match status" value="1"/>
</dbReference>
<comment type="caution">
    <text evidence="3">The sequence shown here is derived from an EMBL/GenBank/DDBJ whole genome shotgun (WGS) entry which is preliminary data.</text>
</comment>
<feature type="region of interest" description="Disordered" evidence="1">
    <location>
        <begin position="55"/>
        <end position="160"/>
    </location>
</feature>
<evidence type="ECO:0000259" key="2">
    <source>
        <dbReference type="PROSITE" id="PS51998"/>
    </source>
</evidence>
<evidence type="ECO:0000313" key="3">
    <source>
        <dbReference type="EMBL" id="KAJ7383118.1"/>
    </source>
</evidence>
<dbReference type="InterPro" id="IPR036885">
    <property type="entry name" value="SWIB_MDM2_dom_sf"/>
</dbReference>
<gene>
    <name evidence="3" type="ORF">OS493_030649</name>
</gene>
<dbReference type="InterPro" id="IPR014876">
    <property type="entry name" value="DEK_C"/>
</dbReference>
<dbReference type="PANTHER" id="PTHR13844">
    <property type="entry name" value="SWI/SNF-RELATED MATRIX-ASSOCIATED ACTIN-DEPENDENT REGULATOR OF CHROMATIN SUBFAMILY D"/>
    <property type="match status" value="1"/>
</dbReference>
<dbReference type="Pfam" id="PF08766">
    <property type="entry name" value="DEK_C"/>
    <property type="match status" value="1"/>
</dbReference>
<feature type="domain" description="DEK-C" evidence="2">
    <location>
        <begin position="4"/>
        <end position="59"/>
    </location>
</feature>
<protein>
    <recommendedName>
        <fullName evidence="2">DEK-C domain-containing protein</fullName>
    </recommendedName>
</protein>
<reference evidence="3" key="1">
    <citation type="submission" date="2023-01" db="EMBL/GenBank/DDBJ databases">
        <title>Genome assembly of the deep-sea coral Lophelia pertusa.</title>
        <authorList>
            <person name="Herrera S."/>
            <person name="Cordes E."/>
        </authorList>
    </citation>
    <scope>NUCLEOTIDE SEQUENCE</scope>
    <source>
        <strain evidence="3">USNM1676648</strain>
        <tissue evidence="3">Polyp</tissue>
    </source>
</reference>
<dbReference type="Gene3D" id="1.10.10.60">
    <property type="entry name" value="Homeodomain-like"/>
    <property type="match status" value="1"/>
</dbReference>
<organism evidence="3 4">
    <name type="scientific">Desmophyllum pertusum</name>
    <dbReference type="NCBI Taxonomy" id="174260"/>
    <lineage>
        <taxon>Eukaryota</taxon>
        <taxon>Metazoa</taxon>
        <taxon>Cnidaria</taxon>
        <taxon>Anthozoa</taxon>
        <taxon>Hexacorallia</taxon>
        <taxon>Scleractinia</taxon>
        <taxon>Caryophylliina</taxon>
        <taxon>Caryophylliidae</taxon>
        <taxon>Desmophyllum</taxon>
    </lineage>
</organism>
<dbReference type="Proteomes" id="UP001163046">
    <property type="component" value="Unassembled WGS sequence"/>
</dbReference>
<dbReference type="InterPro" id="IPR003121">
    <property type="entry name" value="SWIB_MDM2_domain"/>
</dbReference>
<dbReference type="AlphaFoldDB" id="A0A9W9ZJY9"/>
<evidence type="ECO:0000313" key="4">
    <source>
        <dbReference type="Proteomes" id="UP001163046"/>
    </source>
</evidence>
<dbReference type="SUPFAM" id="SSF109715">
    <property type="entry name" value="DEK C-terminal domain"/>
    <property type="match status" value="1"/>
</dbReference>
<feature type="compositionally biased region" description="Basic and acidic residues" evidence="1">
    <location>
        <begin position="55"/>
        <end position="66"/>
    </location>
</feature>
<dbReference type="CDD" id="cd10567">
    <property type="entry name" value="SWIB-MDM2_like"/>
    <property type="match status" value="1"/>
</dbReference>
<dbReference type="Pfam" id="PF02201">
    <property type="entry name" value="SWIB"/>
    <property type="match status" value="1"/>
</dbReference>
<keyword evidence="4" id="KW-1185">Reference proteome</keyword>
<evidence type="ECO:0000256" key="1">
    <source>
        <dbReference type="SAM" id="MobiDB-lite"/>
    </source>
</evidence>